<evidence type="ECO:0000256" key="1">
    <source>
        <dbReference type="SAM" id="Phobius"/>
    </source>
</evidence>
<evidence type="ECO:0000313" key="2">
    <source>
        <dbReference type="EMBL" id="OQM74920.1"/>
    </source>
</evidence>
<sequence>MTPTLITNIIDELWHYFYHHPYQWASALLILPPALVATPALFFGIVAYVFGFVLLIFLWCLYIAWRQEG</sequence>
<dbReference type="RefSeq" id="WP_080920458.1">
    <property type="nucleotide sequence ID" value="NZ_MDET01000023.1"/>
</dbReference>
<protein>
    <submittedName>
        <fullName evidence="2">Uncharacterized protein</fullName>
    </submittedName>
</protein>
<feature type="transmembrane region" description="Helical" evidence="1">
    <location>
        <begin position="41"/>
        <end position="65"/>
    </location>
</feature>
<evidence type="ECO:0000313" key="3">
    <source>
        <dbReference type="Proteomes" id="UP000191905"/>
    </source>
</evidence>
<keyword evidence="1" id="KW-0812">Transmembrane</keyword>
<dbReference type="Proteomes" id="UP000191905">
    <property type="component" value="Unassembled WGS sequence"/>
</dbReference>
<dbReference type="EMBL" id="MDET01000023">
    <property type="protein sequence ID" value="OQM74920.1"/>
    <property type="molecule type" value="Genomic_DNA"/>
</dbReference>
<keyword evidence="1" id="KW-0472">Membrane</keyword>
<keyword evidence="3" id="KW-1185">Reference proteome</keyword>
<dbReference type="AlphaFoldDB" id="A0A1V8RNZ9"/>
<organism evidence="2 3">
    <name type="scientific">Manganibacter manganicus</name>
    <dbReference type="NCBI Taxonomy" id="1873176"/>
    <lineage>
        <taxon>Bacteria</taxon>
        <taxon>Pseudomonadati</taxon>
        <taxon>Pseudomonadota</taxon>
        <taxon>Alphaproteobacteria</taxon>
        <taxon>Hyphomicrobiales</taxon>
        <taxon>Phyllobacteriaceae</taxon>
        <taxon>Manganibacter</taxon>
    </lineage>
</organism>
<comment type="caution">
    <text evidence="2">The sequence shown here is derived from an EMBL/GenBank/DDBJ whole genome shotgun (WGS) entry which is preliminary data.</text>
</comment>
<name>A0A1V8RNZ9_9HYPH</name>
<reference evidence="2 3" key="1">
    <citation type="journal article" date="2016" name="Int. J. Syst. Evol. Microbiol.">
        <title>Pseudaminobacter manganicus sp. nov., isolated from sludge of a manganese mine.</title>
        <authorList>
            <person name="Li J."/>
            <person name="Huang J."/>
            <person name="Liao S."/>
            <person name="Wang G."/>
        </authorList>
    </citation>
    <scope>NUCLEOTIDE SEQUENCE [LARGE SCALE GENOMIC DNA]</scope>
    <source>
        <strain evidence="2 3">JH-7</strain>
    </source>
</reference>
<accession>A0A1V8RNZ9</accession>
<keyword evidence="1" id="KW-1133">Transmembrane helix</keyword>
<dbReference type="STRING" id="1873176.BFN67_04715"/>
<proteinExistence type="predicted"/>
<gene>
    <name evidence="2" type="ORF">BFN67_04715</name>
</gene>